<dbReference type="GO" id="GO:0032259">
    <property type="term" value="P:methylation"/>
    <property type="evidence" value="ECO:0007669"/>
    <property type="project" value="UniProtKB-KW"/>
</dbReference>
<dbReference type="Proteomes" id="UP000885847">
    <property type="component" value="Unassembled WGS sequence"/>
</dbReference>
<evidence type="ECO:0000259" key="1">
    <source>
        <dbReference type="Pfam" id="PF08241"/>
    </source>
</evidence>
<dbReference type="EMBL" id="DQWE01000355">
    <property type="protein sequence ID" value="HDI83626.1"/>
    <property type="molecule type" value="Genomic_DNA"/>
</dbReference>
<protein>
    <submittedName>
        <fullName evidence="2">Class I SAM-dependent methyltransferase</fullName>
    </submittedName>
</protein>
<evidence type="ECO:0000313" key="2">
    <source>
        <dbReference type="EMBL" id="HDI83626.1"/>
    </source>
</evidence>
<accession>A0A7C0VCU9</accession>
<keyword evidence="2" id="KW-0808">Transferase</keyword>
<proteinExistence type="predicted"/>
<sequence>MPVFDSIAERFDRWFDEDGREIFLEEVRCLNSIFPEFTKGIEIGIGSGRFSVEIGIPIGIDPSMELLKMAKNRGIVSICGKGEQLPFKSNSFDLVLLNTTLCFVSNPEKVLNEAKRVLVSDGYVVLGIINRESKVGKEYQKKGETGHSVYSHARLFSEEEAVELLKKTGFTLIDVCRAIKTDDSYTFIALLFRKDEN</sequence>
<dbReference type="InterPro" id="IPR013216">
    <property type="entry name" value="Methyltransf_11"/>
</dbReference>
<gene>
    <name evidence="2" type="ORF">ENF18_07545</name>
</gene>
<dbReference type="InterPro" id="IPR029063">
    <property type="entry name" value="SAM-dependent_MTases_sf"/>
</dbReference>
<feature type="domain" description="Methyltransferase type 11" evidence="1">
    <location>
        <begin position="42"/>
        <end position="126"/>
    </location>
</feature>
<dbReference type="CDD" id="cd02440">
    <property type="entry name" value="AdoMet_MTases"/>
    <property type="match status" value="1"/>
</dbReference>
<dbReference type="AlphaFoldDB" id="A0A7C0VCU9"/>
<dbReference type="PANTHER" id="PTHR43591">
    <property type="entry name" value="METHYLTRANSFERASE"/>
    <property type="match status" value="1"/>
</dbReference>
<dbReference type="GO" id="GO:0008757">
    <property type="term" value="F:S-adenosylmethionine-dependent methyltransferase activity"/>
    <property type="evidence" value="ECO:0007669"/>
    <property type="project" value="InterPro"/>
</dbReference>
<dbReference type="SUPFAM" id="SSF53335">
    <property type="entry name" value="S-adenosyl-L-methionine-dependent methyltransferases"/>
    <property type="match status" value="1"/>
</dbReference>
<name>A0A7C0VCU9_UNCW3</name>
<dbReference type="Pfam" id="PF08241">
    <property type="entry name" value="Methyltransf_11"/>
    <property type="match status" value="1"/>
</dbReference>
<keyword evidence="2" id="KW-0489">Methyltransferase</keyword>
<comment type="caution">
    <text evidence="2">The sequence shown here is derived from an EMBL/GenBank/DDBJ whole genome shotgun (WGS) entry which is preliminary data.</text>
</comment>
<reference evidence="2" key="1">
    <citation type="journal article" date="2020" name="mSystems">
        <title>Genome- and Community-Level Interaction Insights into Carbon Utilization and Element Cycling Functions of Hydrothermarchaeota in Hydrothermal Sediment.</title>
        <authorList>
            <person name="Zhou Z."/>
            <person name="Liu Y."/>
            <person name="Xu W."/>
            <person name="Pan J."/>
            <person name="Luo Z.H."/>
            <person name="Li M."/>
        </authorList>
    </citation>
    <scope>NUCLEOTIDE SEQUENCE [LARGE SCALE GENOMIC DNA]</scope>
    <source>
        <strain evidence="2">HyVt-102</strain>
    </source>
</reference>
<organism evidence="2">
    <name type="scientific">candidate division WOR-3 bacterium</name>
    <dbReference type="NCBI Taxonomy" id="2052148"/>
    <lineage>
        <taxon>Bacteria</taxon>
        <taxon>Bacteria division WOR-3</taxon>
    </lineage>
</organism>
<dbReference type="Gene3D" id="3.40.50.150">
    <property type="entry name" value="Vaccinia Virus protein VP39"/>
    <property type="match status" value="1"/>
</dbReference>